<reference evidence="2 3" key="1">
    <citation type="submission" date="2017-12" db="EMBL/GenBank/DDBJ databases">
        <authorList>
            <person name="Pombert J.-F."/>
            <person name="Haag K.L."/>
            <person name="Ebert D."/>
        </authorList>
    </citation>
    <scope>NUCLEOTIDE SEQUENCE [LARGE SCALE GENOMIC DNA]</scope>
    <source>
        <strain evidence="2">FI-OER-3-3</strain>
    </source>
</reference>
<proteinExistence type="predicted"/>
<dbReference type="Proteomes" id="UP000292362">
    <property type="component" value="Unassembled WGS sequence"/>
</dbReference>
<dbReference type="EMBL" id="PITJ01000562">
    <property type="protein sequence ID" value="TBU02075.1"/>
    <property type="molecule type" value="Genomic_DNA"/>
</dbReference>
<keyword evidence="1" id="KW-0732">Signal</keyword>
<accession>A0A4Q9L4M2</accession>
<protein>
    <submittedName>
        <fullName evidence="2">Uncharacterized protein</fullName>
    </submittedName>
</protein>
<evidence type="ECO:0000313" key="2">
    <source>
        <dbReference type="EMBL" id="TBU02075.1"/>
    </source>
</evidence>
<gene>
    <name evidence="2" type="ORF">CWI37_0562p0010</name>
</gene>
<comment type="caution">
    <text evidence="2">The sequence shown here is derived from an EMBL/GenBank/DDBJ whole genome shotgun (WGS) entry which is preliminary data.</text>
</comment>
<feature type="chain" id="PRO_5020816794" evidence="1">
    <location>
        <begin position="17"/>
        <end position="434"/>
    </location>
</feature>
<evidence type="ECO:0000313" key="3">
    <source>
        <dbReference type="Proteomes" id="UP000292362"/>
    </source>
</evidence>
<evidence type="ECO:0000256" key="1">
    <source>
        <dbReference type="SAM" id="SignalP"/>
    </source>
</evidence>
<dbReference type="VEuPathDB" id="MicrosporidiaDB:CWI37_0562p0010"/>
<name>A0A4Q9L4M2_9MICR</name>
<sequence>MLVYFLFVSTIYCAKSVLTDAGVDYKQKKACLEHGTLKFEKLVYKIIERLSPGYSSDFFKDLYCMNVAKGIESEKLHALFDLLTNIKIKNIHIFYLSIIWQDKDEDNTEDQIEKLLRIINEHICLQNQKTVKKVMNHRTAPFVQTKDKSTKFIYRNIEPKGNMKDNFEFFEKIFSNSLQKNFCDENVESHKYFTILVKDNFTEIDFISFKGILLQYLKEFTLKNNEIIFSFDDNTLRTLNDICFEFRLKFPEIEHIYRFSYEKKIKSRSYNFTRMFIKSKGYFISEELNIISIKINASEKERTKDCFSEKKCILYFKTTPSQRYDYKNINPIKKDITFDVNDLFSLQCLNKGNFFEEKSKTGEINFKKGFYVLDVSFSNKRAKMIAFKYIFIFNIVGFVSHGYRDKITTIGRINDVPIIIQEIHMKLAKGFGDL</sequence>
<organism evidence="2 3">
    <name type="scientific">Hamiltosporidium tvaerminnensis</name>
    <dbReference type="NCBI Taxonomy" id="1176355"/>
    <lineage>
        <taxon>Eukaryota</taxon>
        <taxon>Fungi</taxon>
        <taxon>Fungi incertae sedis</taxon>
        <taxon>Microsporidia</taxon>
        <taxon>Dubosqiidae</taxon>
        <taxon>Hamiltosporidium</taxon>
    </lineage>
</organism>
<feature type="signal peptide" evidence="1">
    <location>
        <begin position="1"/>
        <end position="16"/>
    </location>
</feature>
<dbReference type="AlphaFoldDB" id="A0A4Q9L4M2"/>